<feature type="transmembrane region" description="Helical" evidence="1">
    <location>
        <begin position="316"/>
        <end position="335"/>
    </location>
</feature>
<organism evidence="2 3">
    <name type="scientific">Arenimonas composti TR7-09 = DSM 18010</name>
    <dbReference type="NCBI Taxonomy" id="1121013"/>
    <lineage>
        <taxon>Bacteria</taxon>
        <taxon>Pseudomonadati</taxon>
        <taxon>Pseudomonadota</taxon>
        <taxon>Gammaproteobacteria</taxon>
        <taxon>Lysobacterales</taxon>
        <taxon>Lysobacteraceae</taxon>
        <taxon>Arenimonas</taxon>
    </lineage>
</organism>
<feature type="transmembrane region" description="Helical" evidence="1">
    <location>
        <begin position="286"/>
        <end position="304"/>
    </location>
</feature>
<name>A0A091BHM8_9GAMM</name>
<protein>
    <recommendedName>
        <fullName evidence="4">Short-chain dehydrogenase</fullName>
    </recommendedName>
</protein>
<feature type="transmembrane region" description="Helical" evidence="1">
    <location>
        <begin position="36"/>
        <end position="56"/>
    </location>
</feature>
<dbReference type="Proteomes" id="UP000029391">
    <property type="component" value="Unassembled WGS sequence"/>
</dbReference>
<feature type="transmembrane region" description="Helical" evidence="1">
    <location>
        <begin position="156"/>
        <end position="177"/>
    </location>
</feature>
<dbReference type="eggNOG" id="COG3213">
    <property type="taxonomic scope" value="Bacteria"/>
</dbReference>
<keyword evidence="1" id="KW-0812">Transmembrane</keyword>
<sequence length="381" mass="41595">MFFVGAANVLAAMAWWTAWLAGKAPPIATPAGWVHAFVMQYQVLPTFIFGFLLTVFPRWMGLTEAGRWHYLPVGLGLLLGQALTLAGVAADIPALLHFGVINTCAGWIAAMAVLAGWLLRAREPNWHAISCFAALVFGLAGLLCFAVFLHTGNPKLGFAMLKIGTFGLLVPVYATVAHRMFPFFAGNVVPGYRAWRPLWLLGAMWPLWIAHLALELAHLHPYLWLVDLPMLALTTLALWRWWPRGKAPPLLRVLFIGYAWLPLALALYAGQSAWFMASGEYLLGRGPVHALSVGFFGSLLVAMVTRVTQGHSGRPLVLGTIPALAFAGMQLVAVVRVVSELFANPSPWFIAAGAGWLLVFLPWVVRSLWIYATPRADGKPG</sequence>
<dbReference type="AlphaFoldDB" id="A0A091BHM8"/>
<feature type="transmembrane region" description="Helical" evidence="1">
    <location>
        <begin position="95"/>
        <end position="119"/>
    </location>
</feature>
<feature type="transmembrane region" description="Helical" evidence="1">
    <location>
        <begin position="126"/>
        <end position="150"/>
    </location>
</feature>
<keyword evidence="1" id="KW-1133">Transmembrane helix</keyword>
<reference evidence="2 3" key="1">
    <citation type="submission" date="2013-09" db="EMBL/GenBank/DDBJ databases">
        <title>Genome sequencing of Arenimonas composti.</title>
        <authorList>
            <person name="Chen F."/>
            <person name="Wang G."/>
        </authorList>
    </citation>
    <scope>NUCLEOTIDE SEQUENCE [LARGE SCALE GENOMIC DNA]</scope>
    <source>
        <strain evidence="2 3">TR7-09</strain>
    </source>
</reference>
<proteinExistence type="predicted"/>
<feature type="transmembrane region" description="Helical" evidence="1">
    <location>
        <begin position="253"/>
        <end position="274"/>
    </location>
</feature>
<feature type="transmembrane region" description="Helical" evidence="1">
    <location>
        <begin position="198"/>
        <end position="216"/>
    </location>
</feature>
<feature type="transmembrane region" description="Helical" evidence="1">
    <location>
        <begin position="347"/>
        <end position="365"/>
    </location>
</feature>
<feature type="transmembrane region" description="Helical" evidence="1">
    <location>
        <begin position="68"/>
        <end position="89"/>
    </location>
</feature>
<evidence type="ECO:0000313" key="3">
    <source>
        <dbReference type="Proteomes" id="UP000029391"/>
    </source>
</evidence>
<accession>A0A091BHM8</accession>
<evidence type="ECO:0000256" key="1">
    <source>
        <dbReference type="SAM" id="Phobius"/>
    </source>
</evidence>
<keyword evidence="1" id="KW-0472">Membrane</keyword>
<evidence type="ECO:0000313" key="2">
    <source>
        <dbReference type="EMBL" id="KFN51007.1"/>
    </source>
</evidence>
<evidence type="ECO:0008006" key="4">
    <source>
        <dbReference type="Google" id="ProtNLM"/>
    </source>
</evidence>
<dbReference type="EMBL" id="AWXU01000010">
    <property type="protein sequence ID" value="KFN51007.1"/>
    <property type="molecule type" value="Genomic_DNA"/>
</dbReference>
<comment type="caution">
    <text evidence="2">The sequence shown here is derived from an EMBL/GenBank/DDBJ whole genome shotgun (WGS) entry which is preliminary data.</text>
</comment>
<dbReference type="STRING" id="1121013.GCA_000426365_01483"/>
<gene>
    <name evidence="2" type="ORF">P873_04485</name>
</gene>
<feature type="transmembrane region" description="Helical" evidence="1">
    <location>
        <begin position="222"/>
        <end position="241"/>
    </location>
</feature>
<dbReference type="Pfam" id="PF05940">
    <property type="entry name" value="NnrS"/>
    <property type="match status" value="1"/>
</dbReference>
<dbReference type="InterPro" id="IPR010266">
    <property type="entry name" value="NnrS"/>
</dbReference>
<keyword evidence="3" id="KW-1185">Reference proteome</keyword>